<evidence type="ECO:0000259" key="2">
    <source>
        <dbReference type="Pfam" id="PF22688"/>
    </source>
</evidence>
<dbReference type="InterPro" id="IPR013317">
    <property type="entry name" value="DnaA_dom"/>
</dbReference>
<accession>A0A5C8Z7I8</accession>
<evidence type="ECO:0000313" key="4">
    <source>
        <dbReference type="Proteomes" id="UP000321764"/>
    </source>
</evidence>
<keyword evidence="4" id="KW-1185">Reference proteome</keyword>
<reference evidence="3 4" key="1">
    <citation type="submission" date="2019-07" db="EMBL/GenBank/DDBJ databases">
        <title>Reinekea sp. strain SSH23 genome sequencing and assembly.</title>
        <authorList>
            <person name="Kim I."/>
        </authorList>
    </citation>
    <scope>NUCLEOTIDE SEQUENCE [LARGE SCALE GENOMIC DNA]</scope>
    <source>
        <strain evidence="3 4">SSH23</strain>
    </source>
</reference>
<name>A0A5C8Z7I8_9GAMM</name>
<dbReference type="GO" id="GO:0032297">
    <property type="term" value="P:negative regulation of DNA-templated DNA replication initiation"/>
    <property type="evidence" value="ECO:0007669"/>
    <property type="project" value="InterPro"/>
</dbReference>
<dbReference type="Proteomes" id="UP000321764">
    <property type="component" value="Unassembled WGS sequence"/>
</dbReference>
<dbReference type="InterPro" id="IPR055199">
    <property type="entry name" value="Hda_lid"/>
</dbReference>
<feature type="domain" description="Chromosomal replication initiator protein DnaA ATPAse" evidence="1">
    <location>
        <begin position="19"/>
        <end position="162"/>
    </location>
</feature>
<dbReference type="InterPro" id="IPR027417">
    <property type="entry name" value="P-loop_NTPase"/>
</dbReference>
<organism evidence="3 4">
    <name type="scientific">Reinekea thalattae</name>
    <dbReference type="NCBI Taxonomy" id="2593301"/>
    <lineage>
        <taxon>Bacteria</taxon>
        <taxon>Pseudomonadati</taxon>
        <taxon>Pseudomonadota</taxon>
        <taxon>Gammaproteobacteria</taxon>
        <taxon>Oceanospirillales</taxon>
        <taxon>Saccharospirillaceae</taxon>
        <taxon>Reinekea</taxon>
    </lineage>
</organism>
<dbReference type="RefSeq" id="WP_147713007.1">
    <property type="nucleotide sequence ID" value="NZ_VKAD01000001.1"/>
</dbReference>
<proteinExistence type="predicted"/>
<dbReference type="Gene3D" id="3.40.50.300">
    <property type="entry name" value="P-loop containing nucleotide triphosphate hydrolases"/>
    <property type="match status" value="1"/>
</dbReference>
<dbReference type="EMBL" id="VKAD01000001">
    <property type="protein sequence ID" value="TXR53607.1"/>
    <property type="molecule type" value="Genomic_DNA"/>
</dbReference>
<dbReference type="GO" id="GO:0006270">
    <property type="term" value="P:DNA replication initiation"/>
    <property type="evidence" value="ECO:0007669"/>
    <property type="project" value="TreeGrafter"/>
</dbReference>
<comment type="caution">
    <text evidence="3">The sequence shown here is derived from an EMBL/GenBank/DDBJ whole genome shotgun (WGS) entry which is preliminary data.</text>
</comment>
<dbReference type="NCBIfam" id="TIGR03420">
    <property type="entry name" value="DnaA_homol_Hda"/>
    <property type="match status" value="1"/>
</dbReference>
<sequence length="235" mass="26481">MSSATINSQIPLHMSYREDAVFEDFLPGQNAVAVGLLRQSLANLSEHLIYLWGAQGSGVSHLLQASVNDLQLQGLNVVYLPLSQCHEYGPEALDGLEQLDAVAIDDIELIAEDSAWQEGLFHFYNQMRDSGRLLLVGAQSSPLQANYTLADLKSRLSSGLTLQLLTMSDEERIDWVIWKGRRRGLVIERDVAEFLIVRHNQNMHKMVQTFDHLDQASLAEQRRLTIPFVKQVLGW</sequence>
<feature type="domain" description="Hda lid" evidence="2">
    <location>
        <begin position="169"/>
        <end position="233"/>
    </location>
</feature>
<dbReference type="SUPFAM" id="SSF52540">
    <property type="entry name" value="P-loop containing nucleoside triphosphate hydrolases"/>
    <property type="match status" value="1"/>
</dbReference>
<dbReference type="Pfam" id="PF22688">
    <property type="entry name" value="Hda_lid"/>
    <property type="match status" value="1"/>
</dbReference>
<evidence type="ECO:0000259" key="1">
    <source>
        <dbReference type="Pfam" id="PF00308"/>
    </source>
</evidence>
<dbReference type="Pfam" id="PF00308">
    <property type="entry name" value="Bac_DnaA"/>
    <property type="match status" value="1"/>
</dbReference>
<dbReference type="Gene3D" id="1.10.8.60">
    <property type="match status" value="1"/>
</dbReference>
<gene>
    <name evidence="3" type="primary">hda</name>
    <name evidence="3" type="ORF">FME95_03315</name>
</gene>
<dbReference type="AlphaFoldDB" id="A0A5C8Z7I8"/>
<dbReference type="PANTHER" id="PTHR30050">
    <property type="entry name" value="CHROMOSOMAL REPLICATION INITIATOR PROTEIN DNAA"/>
    <property type="match status" value="1"/>
</dbReference>
<dbReference type="InterPro" id="IPR017788">
    <property type="entry name" value="Hda"/>
</dbReference>
<evidence type="ECO:0000313" key="3">
    <source>
        <dbReference type="EMBL" id="TXR53607.1"/>
    </source>
</evidence>
<protein>
    <submittedName>
        <fullName evidence="3">DnaA regulatory inactivator Hda</fullName>
    </submittedName>
</protein>
<dbReference type="OrthoDB" id="9784878at2"/>
<dbReference type="PANTHER" id="PTHR30050:SF5">
    <property type="entry name" value="DNAA REGULATORY INACTIVATOR HDA"/>
    <property type="match status" value="1"/>
</dbReference>